<dbReference type="PROSITE" id="PS51294">
    <property type="entry name" value="HTH_MYB"/>
    <property type="match status" value="1"/>
</dbReference>
<evidence type="ECO:0000259" key="1">
    <source>
        <dbReference type="PROSITE" id="PS51294"/>
    </source>
</evidence>
<protein>
    <submittedName>
        <fullName evidence="2">Coiled-coil domain containing 79</fullName>
    </submittedName>
</protein>
<dbReference type="SUPFAM" id="SSF46689">
    <property type="entry name" value="Homeodomain-like"/>
    <property type="match status" value="2"/>
</dbReference>
<dbReference type="Pfam" id="PF00249">
    <property type="entry name" value="Myb_DNA-binding"/>
    <property type="match status" value="1"/>
</dbReference>
<dbReference type="AlphaFoldDB" id="A0AAV4DID9"/>
<keyword evidence="3" id="KW-1185">Reference proteome</keyword>
<dbReference type="SMART" id="SM00717">
    <property type="entry name" value="SANT"/>
    <property type="match status" value="2"/>
</dbReference>
<dbReference type="Gene3D" id="1.10.10.60">
    <property type="entry name" value="Homeodomain-like"/>
    <property type="match status" value="2"/>
</dbReference>
<dbReference type="InterPro" id="IPR017930">
    <property type="entry name" value="Myb_dom"/>
</dbReference>
<proteinExistence type="predicted"/>
<dbReference type="PANTHER" id="PTHR46993:SF4">
    <property type="entry name" value="MYB-LIKE HTH TRANSCRIPTIONAL REGULATOR FAMILY PROTEIN"/>
    <property type="match status" value="1"/>
</dbReference>
<accession>A0AAV4DID9</accession>
<feature type="domain" description="HTH myb-type" evidence="1">
    <location>
        <begin position="142"/>
        <end position="186"/>
    </location>
</feature>
<organism evidence="2 3">
    <name type="scientific">Plakobranchus ocellatus</name>
    <dbReference type="NCBI Taxonomy" id="259542"/>
    <lineage>
        <taxon>Eukaryota</taxon>
        <taxon>Metazoa</taxon>
        <taxon>Spiralia</taxon>
        <taxon>Lophotrochozoa</taxon>
        <taxon>Mollusca</taxon>
        <taxon>Gastropoda</taxon>
        <taxon>Heterobranchia</taxon>
        <taxon>Euthyneura</taxon>
        <taxon>Panpulmonata</taxon>
        <taxon>Sacoglossa</taxon>
        <taxon>Placobranchoidea</taxon>
        <taxon>Plakobranchidae</taxon>
        <taxon>Plakobranchus</taxon>
    </lineage>
</organism>
<comment type="caution">
    <text evidence="2">The sequence shown here is derived from an EMBL/GenBank/DDBJ whole genome shotgun (WGS) entry which is preliminary data.</text>
</comment>
<name>A0AAV4DID9_9GAST</name>
<dbReference type="EMBL" id="BLXT01007897">
    <property type="protein sequence ID" value="GFO43760.1"/>
    <property type="molecule type" value="Genomic_DNA"/>
</dbReference>
<dbReference type="PANTHER" id="PTHR46993">
    <property type="entry name" value="MYB TRANSCRIPTION FACTOR"/>
    <property type="match status" value="1"/>
</dbReference>
<evidence type="ECO:0000313" key="3">
    <source>
        <dbReference type="Proteomes" id="UP000735302"/>
    </source>
</evidence>
<dbReference type="CDD" id="cd11660">
    <property type="entry name" value="SANT_TRF"/>
    <property type="match status" value="1"/>
</dbReference>
<gene>
    <name evidence="2" type="ORF">PoB_007026500</name>
</gene>
<dbReference type="InterPro" id="IPR001005">
    <property type="entry name" value="SANT/Myb"/>
</dbReference>
<sequence>MTTTIVLDMTRDCSDLQDCSISPISSKADVYHFSSAGEQGLSSPHLDVSMRSVQAALKRKRGKIGRPNEMRRQRVPYSEQEIANLLEGVRTMGRRWQQILCSYNFHPTRTGIDLKDKFKRIAISEMEEQKQRRSMLPFSMCEVRRLKRGVKMFGYNWKAILAGSKFLPGRTSSDLRNKWKALNKVD</sequence>
<reference evidence="2 3" key="1">
    <citation type="journal article" date="2021" name="Elife">
        <title>Chloroplast acquisition without the gene transfer in kleptoplastic sea slugs, Plakobranchus ocellatus.</title>
        <authorList>
            <person name="Maeda T."/>
            <person name="Takahashi S."/>
            <person name="Yoshida T."/>
            <person name="Shimamura S."/>
            <person name="Takaki Y."/>
            <person name="Nagai Y."/>
            <person name="Toyoda A."/>
            <person name="Suzuki Y."/>
            <person name="Arimoto A."/>
            <person name="Ishii H."/>
            <person name="Satoh N."/>
            <person name="Nishiyama T."/>
            <person name="Hasebe M."/>
            <person name="Maruyama T."/>
            <person name="Minagawa J."/>
            <person name="Obokata J."/>
            <person name="Shigenobu S."/>
        </authorList>
    </citation>
    <scope>NUCLEOTIDE SEQUENCE [LARGE SCALE GENOMIC DNA]</scope>
</reference>
<dbReference type="InterPro" id="IPR009057">
    <property type="entry name" value="Homeodomain-like_sf"/>
</dbReference>
<dbReference type="Proteomes" id="UP000735302">
    <property type="component" value="Unassembled WGS sequence"/>
</dbReference>
<evidence type="ECO:0000313" key="2">
    <source>
        <dbReference type="EMBL" id="GFO43760.1"/>
    </source>
</evidence>